<dbReference type="KEGG" id="bteq:G4P54_20260"/>
<organism evidence="2 3">
    <name type="scientific">Bacillus tequilensis</name>
    <dbReference type="NCBI Taxonomy" id="227866"/>
    <lineage>
        <taxon>Bacteria</taxon>
        <taxon>Bacillati</taxon>
        <taxon>Bacillota</taxon>
        <taxon>Bacilli</taxon>
        <taxon>Bacillales</taxon>
        <taxon>Bacillaceae</taxon>
        <taxon>Bacillus</taxon>
    </lineage>
</organism>
<feature type="transmembrane region" description="Helical" evidence="1">
    <location>
        <begin position="9"/>
        <end position="27"/>
    </location>
</feature>
<keyword evidence="1" id="KW-1133">Transmembrane helix</keyword>
<dbReference type="RefSeq" id="WP_167873694.1">
    <property type="nucleotide sequence ID" value="NZ_CP048852.1"/>
</dbReference>
<accession>A0A6H0WN02</accession>
<evidence type="ECO:0000313" key="2">
    <source>
        <dbReference type="EMBL" id="QIW81952.1"/>
    </source>
</evidence>
<dbReference type="Proteomes" id="UP000501914">
    <property type="component" value="Chromosome"/>
</dbReference>
<evidence type="ECO:0000313" key="3">
    <source>
        <dbReference type="Proteomes" id="UP000501914"/>
    </source>
</evidence>
<keyword evidence="3" id="KW-1185">Reference proteome</keyword>
<dbReference type="EMBL" id="CP048852">
    <property type="protein sequence ID" value="QIW81952.1"/>
    <property type="molecule type" value="Genomic_DNA"/>
</dbReference>
<gene>
    <name evidence="2" type="ORF">G4P54_20260</name>
</gene>
<name>A0A6H0WN02_9BACI</name>
<keyword evidence="1" id="KW-0472">Membrane</keyword>
<feature type="transmembrane region" description="Helical" evidence="1">
    <location>
        <begin position="33"/>
        <end position="52"/>
    </location>
</feature>
<evidence type="ECO:0000256" key="1">
    <source>
        <dbReference type="SAM" id="Phobius"/>
    </source>
</evidence>
<keyword evidence="1" id="KW-0812">Transmembrane</keyword>
<dbReference type="AlphaFoldDB" id="A0A6H0WN02"/>
<proteinExistence type="predicted"/>
<sequence>MSRKLLGKVMMILGAITMAINVMFFKSGEYYDVVRGASFVMFILGIILVPTYSKSQKD</sequence>
<reference evidence="2 3" key="1">
    <citation type="submission" date="2020-02" db="EMBL/GenBank/DDBJ databases">
        <title>Genome sequencing, annotation and comparative genomic analysis of Bacillus tequilensis EA-CB0015, an effective biological control agent against Pseudocercospora fijiensis in banana plants.</title>
        <authorList>
            <person name="Cuellar-Gaviria T.Z."/>
            <person name="Ju K.-S."/>
            <person name="Villegas-Escobar V."/>
        </authorList>
    </citation>
    <scope>NUCLEOTIDE SEQUENCE [LARGE SCALE GENOMIC DNA]</scope>
    <source>
        <strain evidence="2 3">EA-CB0015</strain>
    </source>
</reference>
<protein>
    <submittedName>
        <fullName evidence="2">Uncharacterized protein</fullName>
    </submittedName>
</protein>